<evidence type="ECO:0000256" key="1">
    <source>
        <dbReference type="ARBA" id="ARBA00001698"/>
    </source>
</evidence>
<proteinExistence type="inferred from homology"/>
<evidence type="ECO:0000256" key="5">
    <source>
        <dbReference type="ARBA" id="ARBA00010185"/>
    </source>
</evidence>
<keyword evidence="13 20" id="KW-1133">Transmembrane helix</keyword>
<keyword evidence="12 18" id="KW-0548">Nucleotidyltransferase</keyword>
<evidence type="ECO:0000256" key="18">
    <source>
        <dbReference type="RuleBase" id="RU003938"/>
    </source>
</evidence>
<evidence type="ECO:0000256" key="19">
    <source>
        <dbReference type="SAM" id="Coils"/>
    </source>
</evidence>
<feature type="transmembrane region" description="Helical" evidence="20">
    <location>
        <begin position="54"/>
        <end position="72"/>
    </location>
</feature>
<feature type="coiled-coil region" evidence="19">
    <location>
        <begin position="11"/>
        <end position="45"/>
    </location>
</feature>
<comment type="subcellular location">
    <subcellularLocation>
        <location evidence="2">Cell membrane</location>
        <topology evidence="2">Multi-pass membrane protein</topology>
    </subcellularLocation>
</comment>
<feature type="transmembrane region" description="Helical" evidence="20">
    <location>
        <begin position="195"/>
        <end position="214"/>
    </location>
</feature>
<keyword evidence="10 18" id="KW-0808">Transferase</keyword>
<reference evidence="21" key="1">
    <citation type="journal article" date="2014" name="Int. J. Syst. Evol. Microbiol.">
        <title>Complete genome of a new Firmicutes species belonging to the dominant human colonic microbiota ('Ruminococcus bicirculans') reveals two chromosomes and a selective capacity to utilize plant glucans.</title>
        <authorList>
            <consortium name="NISC Comparative Sequencing Program"/>
            <person name="Wegmann U."/>
            <person name="Louis P."/>
            <person name="Goesmann A."/>
            <person name="Henrissat B."/>
            <person name="Duncan S.H."/>
            <person name="Flint H.J."/>
        </authorList>
    </citation>
    <scope>NUCLEOTIDE SEQUENCE</scope>
    <source>
        <strain evidence="21">JCM 17590</strain>
    </source>
</reference>
<keyword evidence="22" id="KW-1185">Reference proteome</keyword>
<keyword evidence="15 20" id="KW-0472">Membrane</keyword>
<evidence type="ECO:0000256" key="20">
    <source>
        <dbReference type="SAM" id="Phobius"/>
    </source>
</evidence>
<keyword evidence="19" id="KW-0175">Coiled coil</keyword>
<keyword evidence="8" id="KW-1003">Cell membrane</keyword>
<comment type="similarity">
    <text evidence="5 18">Belongs to the CDS family.</text>
</comment>
<evidence type="ECO:0000256" key="12">
    <source>
        <dbReference type="ARBA" id="ARBA00022695"/>
    </source>
</evidence>
<evidence type="ECO:0000256" key="10">
    <source>
        <dbReference type="ARBA" id="ARBA00022679"/>
    </source>
</evidence>
<evidence type="ECO:0000256" key="6">
    <source>
        <dbReference type="ARBA" id="ARBA00012487"/>
    </source>
</evidence>
<dbReference type="PANTHER" id="PTHR46382:SF1">
    <property type="entry name" value="PHOSPHATIDATE CYTIDYLYLTRANSFERASE"/>
    <property type="match status" value="1"/>
</dbReference>
<feature type="transmembrane region" description="Helical" evidence="20">
    <location>
        <begin position="130"/>
        <end position="148"/>
    </location>
</feature>
<dbReference type="EC" id="2.7.7.41" evidence="6 18"/>
<evidence type="ECO:0000256" key="8">
    <source>
        <dbReference type="ARBA" id="ARBA00022475"/>
    </source>
</evidence>
<sequence length="328" mass="34954">MAQRPQGPDFKAQAQAARADIERQLQESRAQFENARAQFDEVNERIRARTGRNLILAILIGVGAGALVLASLLFIPELFMLVGAAIVAFGVAELSTALRGSGRDIPRTASVIAALALIPASYYLGAELRWLVFIAAAAFVVLWRLIEYAWPSRRGGGDALLRDLAASILVQAYVGLLASLAVLLVSPQSSPGGRWWLLAALIIVVATDTGAYAAGLNLGRHKMVPTISPSKTWEGFAGAGAAAIIAGVLLSLFMLHVPWWFGLVIGPVLLVTATVGDLAESLIKRDIGIKDMSSWLPGHGGVLDRLDSILPSVAATYALYLIFYPLFS</sequence>
<evidence type="ECO:0000256" key="17">
    <source>
        <dbReference type="ARBA" id="ARBA00023264"/>
    </source>
</evidence>
<evidence type="ECO:0000256" key="15">
    <source>
        <dbReference type="ARBA" id="ARBA00023136"/>
    </source>
</evidence>
<comment type="pathway">
    <text evidence="3 18">Phospholipid metabolism; CDP-diacylglycerol biosynthesis; CDP-diacylglycerol from sn-glycerol 3-phosphate: step 3/3.</text>
</comment>
<feature type="transmembrane region" description="Helical" evidence="20">
    <location>
        <begin position="78"/>
        <end position="98"/>
    </location>
</feature>
<feature type="transmembrane region" description="Helical" evidence="20">
    <location>
        <begin position="235"/>
        <end position="253"/>
    </location>
</feature>
<keyword evidence="16" id="KW-0594">Phospholipid biosynthesis</keyword>
<keyword evidence="11 18" id="KW-0812">Transmembrane</keyword>
<protein>
    <recommendedName>
        <fullName evidence="7 18">Phosphatidate cytidylyltransferase</fullName>
        <ecNumber evidence="6 18">2.7.7.41</ecNumber>
    </recommendedName>
</protein>
<evidence type="ECO:0000256" key="3">
    <source>
        <dbReference type="ARBA" id="ARBA00005119"/>
    </source>
</evidence>
<dbReference type="InterPro" id="IPR000374">
    <property type="entry name" value="PC_trans"/>
</dbReference>
<comment type="pathway">
    <text evidence="4">Lipid metabolism.</text>
</comment>
<evidence type="ECO:0000256" key="2">
    <source>
        <dbReference type="ARBA" id="ARBA00004651"/>
    </source>
</evidence>
<feature type="transmembrane region" description="Helical" evidence="20">
    <location>
        <begin position="105"/>
        <end position="124"/>
    </location>
</feature>
<evidence type="ECO:0000256" key="11">
    <source>
        <dbReference type="ARBA" id="ARBA00022692"/>
    </source>
</evidence>
<evidence type="ECO:0000313" key="22">
    <source>
        <dbReference type="Proteomes" id="UP001415169"/>
    </source>
</evidence>
<evidence type="ECO:0000256" key="16">
    <source>
        <dbReference type="ARBA" id="ARBA00023209"/>
    </source>
</evidence>
<dbReference type="PANTHER" id="PTHR46382">
    <property type="entry name" value="PHOSPHATIDATE CYTIDYLYLTRANSFERASE"/>
    <property type="match status" value="1"/>
</dbReference>
<dbReference type="EMBL" id="BAABBV010000001">
    <property type="protein sequence ID" value="GAA4156817.1"/>
    <property type="molecule type" value="Genomic_DNA"/>
</dbReference>
<keyword evidence="17" id="KW-1208">Phospholipid metabolism</keyword>
<dbReference type="Pfam" id="PF01148">
    <property type="entry name" value="CTP_transf_1"/>
    <property type="match status" value="1"/>
</dbReference>
<evidence type="ECO:0000256" key="9">
    <source>
        <dbReference type="ARBA" id="ARBA00022516"/>
    </source>
</evidence>
<evidence type="ECO:0000256" key="4">
    <source>
        <dbReference type="ARBA" id="ARBA00005189"/>
    </source>
</evidence>
<dbReference type="Proteomes" id="UP001415169">
    <property type="component" value="Unassembled WGS sequence"/>
</dbReference>
<dbReference type="PROSITE" id="PS01315">
    <property type="entry name" value="CDS"/>
    <property type="match status" value="1"/>
</dbReference>
<feature type="transmembrane region" description="Helical" evidence="20">
    <location>
        <begin position="160"/>
        <end position="183"/>
    </location>
</feature>
<organism evidence="21 22">
    <name type="scientific">Gryllotalpicola daejeonensis</name>
    <dbReference type="NCBI Taxonomy" id="993087"/>
    <lineage>
        <taxon>Bacteria</taxon>
        <taxon>Bacillati</taxon>
        <taxon>Actinomycetota</taxon>
        <taxon>Actinomycetes</taxon>
        <taxon>Micrococcales</taxon>
        <taxon>Microbacteriaceae</taxon>
        <taxon>Gryllotalpicola</taxon>
    </lineage>
</organism>
<reference evidence="21" key="2">
    <citation type="submission" date="2023-12" db="EMBL/GenBank/DDBJ databases">
        <authorList>
            <person name="Sun Q."/>
            <person name="Inoue M."/>
        </authorList>
    </citation>
    <scope>NUCLEOTIDE SEQUENCE</scope>
    <source>
        <strain evidence="21">JCM 17590</strain>
    </source>
</reference>
<keyword evidence="9" id="KW-0444">Lipid biosynthesis</keyword>
<evidence type="ECO:0000256" key="14">
    <source>
        <dbReference type="ARBA" id="ARBA00023098"/>
    </source>
</evidence>
<comment type="catalytic activity">
    <reaction evidence="1 18">
        <text>a 1,2-diacyl-sn-glycero-3-phosphate + CTP + H(+) = a CDP-1,2-diacyl-sn-glycerol + diphosphate</text>
        <dbReference type="Rhea" id="RHEA:16229"/>
        <dbReference type="ChEBI" id="CHEBI:15378"/>
        <dbReference type="ChEBI" id="CHEBI:33019"/>
        <dbReference type="ChEBI" id="CHEBI:37563"/>
        <dbReference type="ChEBI" id="CHEBI:58332"/>
        <dbReference type="ChEBI" id="CHEBI:58608"/>
        <dbReference type="EC" id="2.7.7.41"/>
    </reaction>
</comment>
<evidence type="ECO:0000256" key="13">
    <source>
        <dbReference type="ARBA" id="ARBA00022989"/>
    </source>
</evidence>
<accession>A0ABP7ZGH1</accession>
<feature type="transmembrane region" description="Helical" evidence="20">
    <location>
        <begin position="309"/>
        <end position="327"/>
    </location>
</feature>
<dbReference type="RefSeq" id="WP_344790414.1">
    <property type="nucleotide sequence ID" value="NZ_BAABBV010000001.1"/>
</dbReference>
<evidence type="ECO:0000256" key="7">
    <source>
        <dbReference type="ARBA" id="ARBA00019373"/>
    </source>
</evidence>
<evidence type="ECO:0000313" key="21">
    <source>
        <dbReference type="EMBL" id="GAA4156817.1"/>
    </source>
</evidence>
<name>A0ABP7ZGH1_9MICO</name>
<keyword evidence="14" id="KW-0443">Lipid metabolism</keyword>
<comment type="caution">
    <text evidence="21">The sequence shown here is derived from an EMBL/GenBank/DDBJ whole genome shotgun (WGS) entry which is preliminary data.</text>
</comment>
<gene>
    <name evidence="21" type="ORF">GCM10022286_07680</name>
</gene>